<dbReference type="AlphaFoldDB" id="A0A4Z2J3P8"/>
<feature type="region of interest" description="Disordered" evidence="1">
    <location>
        <begin position="1"/>
        <end position="40"/>
    </location>
</feature>
<sequence>MNTTSVPQLTSPSKEPKVARAAPPSPLPIWSPPLAGRTHSPGWSGSCWDCQAAGEAGRRRGCTDLENIVNSPRPPPITLHPILLSYPPSLLTLPHV</sequence>
<keyword evidence="3" id="KW-1185">Reference proteome</keyword>
<accession>A0A4Z2J3P8</accession>
<evidence type="ECO:0000313" key="3">
    <source>
        <dbReference type="Proteomes" id="UP000314294"/>
    </source>
</evidence>
<dbReference type="Proteomes" id="UP000314294">
    <property type="component" value="Unassembled WGS sequence"/>
</dbReference>
<protein>
    <submittedName>
        <fullName evidence="2">Uncharacterized protein</fullName>
    </submittedName>
</protein>
<gene>
    <name evidence="2" type="ORF">EYF80_005204</name>
</gene>
<reference evidence="2 3" key="1">
    <citation type="submission" date="2019-03" db="EMBL/GenBank/DDBJ databases">
        <title>First draft genome of Liparis tanakae, snailfish: a comprehensive survey of snailfish specific genes.</title>
        <authorList>
            <person name="Kim W."/>
            <person name="Song I."/>
            <person name="Jeong J.-H."/>
            <person name="Kim D."/>
            <person name="Kim S."/>
            <person name="Ryu S."/>
            <person name="Song J.Y."/>
            <person name="Lee S.K."/>
        </authorList>
    </citation>
    <scope>NUCLEOTIDE SEQUENCE [LARGE SCALE GENOMIC DNA]</scope>
    <source>
        <tissue evidence="2">Muscle</tissue>
    </source>
</reference>
<organism evidence="2 3">
    <name type="scientific">Liparis tanakae</name>
    <name type="common">Tanaka's snailfish</name>
    <dbReference type="NCBI Taxonomy" id="230148"/>
    <lineage>
        <taxon>Eukaryota</taxon>
        <taxon>Metazoa</taxon>
        <taxon>Chordata</taxon>
        <taxon>Craniata</taxon>
        <taxon>Vertebrata</taxon>
        <taxon>Euteleostomi</taxon>
        <taxon>Actinopterygii</taxon>
        <taxon>Neopterygii</taxon>
        <taxon>Teleostei</taxon>
        <taxon>Neoteleostei</taxon>
        <taxon>Acanthomorphata</taxon>
        <taxon>Eupercaria</taxon>
        <taxon>Perciformes</taxon>
        <taxon>Cottioidei</taxon>
        <taxon>Cottales</taxon>
        <taxon>Liparidae</taxon>
        <taxon>Liparis</taxon>
    </lineage>
</organism>
<name>A0A4Z2J3P8_9TELE</name>
<evidence type="ECO:0000256" key="1">
    <source>
        <dbReference type="SAM" id="MobiDB-lite"/>
    </source>
</evidence>
<comment type="caution">
    <text evidence="2">The sequence shown here is derived from an EMBL/GenBank/DDBJ whole genome shotgun (WGS) entry which is preliminary data.</text>
</comment>
<proteinExistence type="predicted"/>
<evidence type="ECO:0000313" key="2">
    <source>
        <dbReference type="EMBL" id="TNN84504.1"/>
    </source>
</evidence>
<dbReference type="EMBL" id="SRLO01000026">
    <property type="protein sequence ID" value="TNN84504.1"/>
    <property type="molecule type" value="Genomic_DNA"/>
</dbReference>
<feature type="compositionally biased region" description="Polar residues" evidence="1">
    <location>
        <begin position="1"/>
        <end position="13"/>
    </location>
</feature>